<accession>A0A1U7LTU1</accession>
<feature type="transmembrane region" description="Helical" evidence="6">
    <location>
        <begin position="375"/>
        <end position="396"/>
    </location>
</feature>
<feature type="domain" description="Major facilitator superfamily (MFS) profile" evidence="7">
    <location>
        <begin position="46"/>
        <end position="543"/>
    </location>
</feature>
<keyword evidence="9" id="KW-1185">Reference proteome</keyword>
<feature type="transmembrane region" description="Helical" evidence="6">
    <location>
        <begin position="450"/>
        <end position="471"/>
    </location>
</feature>
<name>A0A1U7LTU1_NEOID</name>
<dbReference type="SUPFAM" id="SSF103473">
    <property type="entry name" value="MFS general substrate transporter"/>
    <property type="match status" value="1"/>
</dbReference>
<evidence type="ECO:0000256" key="1">
    <source>
        <dbReference type="ARBA" id="ARBA00004141"/>
    </source>
</evidence>
<dbReference type="AlphaFoldDB" id="A0A1U7LTU1"/>
<dbReference type="OrthoDB" id="10021397at2759"/>
<feature type="transmembrane region" description="Helical" evidence="6">
    <location>
        <begin position="110"/>
        <end position="130"/>
    </location>
</feature>
<dbReference type="InterPro" id="IPR020846">
    <property type="entry name" value="MFS_dom"/>
</dbReference>
<evidence type="ECO:0000256" key="5">
    <source>
        <dbReference type="SAM" id="MobiDB-lite"/>
    </source>
</evidence>
<protein>
    <submittedName>
        <fullName evidence="8">Putative HC-toxin efflux carrier TOXA</fullName>
    </submittedName>
</protein>
<evidence type="ECO:0000256" key="4">
    <source>
        <dbReference type="ARBA" id="ARBA00023136"/>
    </source>
</evidence>
<feature type="transmembrane region" description="Helical" evidence="6">
    <location>
        <begin position="269"/>
        <end position="286"/>
    </location>
</feature>
<proteinExistence type="predicted"/>
<dbReference type="InterPro" id="IPR001958">
    <property type="entry name" value="Tet-R_TetA/multi-R_MdtG-like"/>
</dbReference>
<dbReference type="GO" id="GO:0005886">
    <property type="term" value="C:plasma membrane"/>
    <property type="evidence" value="ECO:0007669"/>
    <property type="project" value="TreeGrafter"/>
</dbReference>
<reference evidence="8 9" key="1">
    <citation type="submission" date="2016-04" db="EMBL/GenBank/DDBJ databases">
        <title>Evolutionary innovation and constraint leading to complex multicellularity in the Ascomycota.</title>
        <authorList>
            <person name="Cisse O."/>
            <person name="Nguyen A."/>
            <person name="Hewitt D.A."/>
            <person name="Jedd G."/>
            <person name="Stajich J.E."/>
        </authorList>
    </citation>
    <scope>NUCLEOTIDE SEQUENCE [LARGE SCALE GENOMIC DNA]</scope>
    <source>
        <strain evidence="8 9">DAH-3</strain>
    </source>
</reference>
<dbReference type="PANTHER" id="PTHR23501">
    <property type="entry name" value="MAJOR FACILITATOR SUPERFAMILY"/>
    <property type="match status" value="1"/>
</dbReference>
<feature type="compositionally biased region" description="Basic and acidic residues" evidence="5">
    <location>
        <begin position="18"/>
        <end position="27"/>
    </location>
</feature>
<dbReference type="EMBL" id="LXFE01000243">
    <property type="protein sequence ID" value="OLL26095.1"/>
    <property type="molecule type" value="Genomic_DNA"/>
</dbReference>
<gene>
    <name evidence="8" type="ORF">NEOLI_000502</name>
</gene>
<comment type="caution">
    <text evidence="8">The sequence shown here is derived from an EMBL/GenBank/DDBJ whole genome shotgun (WGS) entry which is preliminary data.</text>
</comment>
<dbReference type="Pfam" id="PF07690">
    <property type="entry name" value="MFS_1"/>
    <property type="match status" value="1"/>
</dbReference>
<dbReference type="OMA" id="WVIDAYA"/>
<sequence length="554" mass="60126">MIEIDSNSASHNFQSETETEKDNSRNVDRRQQDLRLVLSGKKLALAFTGLLLSILLVALDQTIVATALPVIASQFSALDQVTWIASAYFLTQSGFLLLYGKLLTIFDRKWVYLVAIMIFEIGSLFCGIAMNATFLIFGRAVAGIGAAGIFVSCITIISEITLLKDRPKLFGAFGAVFGASSVIGPLMGGAFTDHISWRWCFFINLPIGAITLTTVGMIIKRNPPEGVILSQKLRELDYIGAVLALGMITSLVLPLQWGGNLYPWNSKQVIISLCFVAVLIPVFAIWEKYGVGNERAILPMKFFSNRTVVAACIENFFIFFGLLLTVYYLPLQFQAVKGHSATQSGIDILPYMLSNVLAAGISGFVISATGHYWPFLIFGPLIVAIGAGLMYTFSYISTTAQLIGYQIIFGAGLGFVMQNTVFSLLSVILTSEMIAVQADVDHHDIPQASALCSFMQLVGGVLGIAVAGTIFSNELVSHLQRVAPDAPLVAIQQSVTVIRHLDPAMQEVVKKAYVRALDYVYLTGVPVGIIASICGLFIKRHNIKGKEMMTTGGA</sequence>
<dbReference type="CDD" id="cd17502">
    <property type="entry name" value="MFS_Azr1_MDR_like"/>
    <property type="match status" value="1"/>
</dbReference>
<feature type="transmembrane region" description="Helical" evidence="6">
    <location>
        <begin position="196"/>
        <end position="218"/>
    </location>
</feature>
<evidence type="ECO:0000313" key="9">
    <source>
        <dbReference type="Proteomes" id="UP000186594"/>
    </source>
</evidence>
<dbReference type="InterPro" id="IPR011701">
    <property type="entry name" value="MFS"/>
</dbReference>
<feature type="compositionally biased region" description="Polar residues" evidence="5">
    <location>
        <begin position="1"/>
        <end position="16"/>
    </location>
</feature>
<evidence type="ECO:0000256" key="2">
    <source>
        <dbReference type="ARBA" id="ARBA00022692"/>
    </source>
</evidence>
<feature type="transmembrane region" description="Helical" evidence="6">
    <location>
        <begin position="80"/>
        <end position="98"/>
    </location>
</feature>
<dbReference type="InterPro" id="IPR036259">
    <property type="entry name" value="MFS_trans_sf"/>
</dbReference>
<dbReference type="GO" id="GO:0022857">
    <property type="term" value="F:transmembrane transporter activity"/>
    <property type="evidence" value="ECO:0007669"/>
    <property type="project" value="InterPro"/>
</dbReference>
<organism evidence="8 9">
    <name type="scientific">Neolecta irregularis (strain DAH-3)</name>
    <dbReference type="NCBI Taxonomy" id="1198029"/>
    <lineage>
        <taxon>Eukaryota</taxon>
        <taxon>Fungi</taxon>
        <taxon>Dikarya</taxon>
        <taxon>Ascomycota</taxon>
        <taxon>Taphrinomycotina</taxon>
        <taxon>Neolectales</taxon>
        <taxon>Neolectaceae</taxon>
        <taxon>Neolecta</taxon>
    </lineage>
</organism>
<dbReference type="PRINTS" id="PR01035">
    <property type="entry name" value="TCRTETA"/>
</dbReference>
<feature type="transmembrane region" description="Helical" evidence="6">
    <location>
        <begin position="402"/>
        <end position="429"/>
    </location>
</feature>
<feature type="transmembrane region" description="Helical" evidence="6">
    <location>
        <begin position="136"/>
        <end position="157"/>
    </location>
</feature>
<feature type="transmembrane region" description="Helical" evidence="6">
    <location>
        <begin position="348"/>
        <end position="368"/>
    </location>
</feature>
<dbReference type="PANTHER" id="PTHR23501:SF198">
    <property type="entry name" value="AZOLE RESISTANCE PROTEIN 1-RELATED"/>
    <property type="match status" value="1"/>
</dbReference>
<comment type="subcellular location">
    <subcellularLocation>
        <location evidence="1">Membrane</location>
        <topology evidence="1">Multi-pass membrane protein</topology>
    </subcellularLocation>
</comment>
<evidence type="ECO:0000313" key="8">
    <source>
        <dbReference type="EMBL" id="OLL26095.1"/>
    </source>
</evidence>
<feature type="region of interest" description="Disordered" evidence="5">
    <location>
        <begin position="1"/>
        <end position="27"/>
    </location>
</feature>
<feature type="transmembrane region" description="Helical" evidence="6">
    <location>
        <begin position="238"/>
        <end position="257"/>
    </location>
</feature>
<dbReference type="Gene3D" id="1.20.1720.10">
    <property type="entry name" value="Multidrug resistance protein D"/>
    <property type="match status" value="1"/>
</dbReference>
<evidence type="ECO:0000259" key="7">
    <source>
        <dbReference type="PROSITE" id="PS50850"/>
    </source>
</evidence>
<keyword evidence="4 6" id="KW-0472">Membrane</keyword>
<evidence type="ECO:0000256" key="6">
    <source>
        <dbReference type="SAM" id="Phobius"/>
    </source>
</evidence>
<dbReference type="STRING" id="1198029.A0A1U7LTU1"/>
<feature type="transmembrane region" description="Helical" evidence="6">
    <location>
        <begin position="169"/>
        <end position="190"/>
    </location>
</feature>
<keyword evidence="2 6" id="KW-0812">Transmembrane</keyword>
<feature type="transmembrane region" description="Helical" evidence="6">
    <location>
        <begin position="307"/>
        <end position="328"/>
    </location>
</feature>
<evidence type="ECO:0000256" key="3">
    <source>
        <dbReference type="ARBA" id="ARBA00022989"/>
    </source>
</evidence>
<feature type="transmembrane region" description="Helical" evidence="6">
    <location>
        <begin position="519"/>
        <end position="538"/>
    </location>
</feature>
<dbReference type="PROSITE" id="PS50850">
    <property type="entry name" value="MFS"/>
    <property type="match status" value="1"/>
</dbReference>
<dbReference type="Proteomes" id="UP000186594">
    <property type="component" value="Unassembled WGS sequence"/>
</dbReference>
<feature type="transmembrane region" description="Helical" evidence="6">
    <location>
        <begin position="43"/>
        <end position="68"/>
    </location>
</feature>
<dbReference type="Gene3D" id="1.20.1250.20">
    <property type="entry name" value="MFS general substrate transporter like domains"/>
    <property type="match status" value="1"/>
</dbReference>
<keyword evidence="3 6" id="KW-1133">Transmembrane helix</keyword>